<proteinExistence type="predicted"/>
<organism evidence="1 2">
    <name type="scientific">Vermiconidia calcicola</name>
    <dbReference type="NCBI Taxonomy" id="1690605"/>
    <lineage>
        <taxon>Eukaryota</taxon>
        <taxon>Fungi</taxon>
        <taxon>Dikarya</taxon>
        <taxon>Ascomycota</taxon>
        <taxon>Pezizomycotina</taxon>
        <taxon>Dothideomycetes</taxon>
        <taxon>Dothideomycetidae</taxon>
        <taxon>Mycosphaerellales</taxon>
        <taxon>Extremaceae</taxon>
        <taxon>Vermiconidia</taxon>
    </lineage>
</organism>
<reference evidence="1" key="1">
    <citation type="submission" date="2023-07" db="EMBL/GenBank/DDBJ databases">
        <title>Black Yeasts Isolated from many extreme environments.</title>
        <authorList>
            <person name="Coleine C."/>
            <person name="Stajich J.E."/>
            <person name="Selbmann L."/>
        </authorList>
    </citation>
    <scope>NUCLEOTIDE SEQUENCE</scope>
    <source>
        <strain evidence="1">CCFEE 5714</strain>
    </source>
</reference>
<evidence type="ECO:0000313" key="1">
    <source>
        <dbReference type="EMBL" id="KAK3697089.1"/>
    </source>
</evidence>
<protein>
    <submittedName>
        <fullName evidence="1">Uncharacterized protein</fullName>
    </submittedName>
</protein>
<evidence type="ECO:0000313" key="2">
    <source>
        <dbReference type="Proteomes" id="UP001281147"/>
    </source>
</evidence>
<dbReference type="Proteomes" id="UP001281147">
    <property type="component" value="Unassembled WGS sequence"/>
</dbReference>
<keyword evidence="2" id="KW-1185">Reference proteome</keyword>
<accession>A0ACC3MJE9</accession>
<gene>
    <name evidence="1" type="ORF">LTR37_017687</name>
</gene>
<comment type="caution">
    <text evidence="1">The sequence shown here is derived from an EMBL/GenBank/DDBJ whole genome shotgun (WGS) entry which is preliminary data.</text>
</comment>
<name>A0ACC3MJE9_9PEZI</name>
<dbReference type="EMBL" id="JAUTXU010000232">
    <property type="protein sequence ID" value="KAK3697089.1"/>
    <property type="molecule type" value="Genomic_DNA"/>
</dbReference>
<sequence length="383" mass="43448">MSGFDPSSLLQGTSFEPNAILRGAQLTLVGANRALQNPGLFTSEHYRQAALAVAAGIGIRILIAIPTLGIRGSLKFAGLFTDLSHSTWDEDVVEGIEYIEHHVLQIPFFLMSFMRYLSPAMDHMFMDSLAWVDQTYISKHRGENPDDLRAMYHPNLKQYDEIHAEKDKIKDGRKKPYDAMILFLWRYGRKAALSLAVYLLTFLPYVGHFVLPAASFYTFNNAVGTPAALVIFSSGIVLPKKYLIMFLQSYFSSRSLMRELLEPYFSRIQYSKQQKKQWFHDRAGVLYGFAIAFFILVKIPLVGVLVYGIAEASTAYLITKITEPPPPPSDAKEFKERDVHWENKQKFLNLPLDKLDKFNMAARNKEEARPDATGAAEKGRQFT</sequence>